<proteinExistence type="predicted"/>
<dbReference type="GO" id="GO:0005741">
    <property type="term" value="C:mitochondrial outer membrane"/>
    <property type="evidence" value="ECO:0007669"/>
    <property type="project" value="TreeGrafter"/>
</dbReference>
<protein>
    <recommendedName>
        <fullName evidence="3">AAA ATPase AAA+ lid domain-containing protein</fullName>
    </recommendedName>
</protein>
<accession>A0A0C3FPC0</accession>
<evidence type="ECO:0000256" key="1">
    <source>
        <dbReference type="ARBA" id="ARBA00022741"/>
    </source>
</evidence>
<evidence type="ECO:0000313" key="4">
    <source>
        <dbReference type="EMBL" id="KIM85875.1"/>
    </source>
</evidence>
<dbReference type="Gene3D" id="1.10.8.60">
    <property type="match status" value="1"/>
</dbReference>
<evidence type="ECO:0000259" key="3">
    <source>
        <dbReference type="Pfam" id="PF17862"/>
    </source>
</evidence>
<dbReference type="Gene3D" id="3.40.50.300">
    <property type="entry name" value="P-loop containing nucleotide triphosphate hydrolases"/>
    <property type="match status" value="1"/>
</dbReference>
<keyword evidence="5" id="KW-1185">Reference proteome</keyword>
<evidence type="ECO:0000256" key="2">
    <source>
        <dbReference type="ARBA" id="ARBA00022840"/>
    </source>
</evidence>
<name>A0A0C3FPC0_PILCF</name>
<dbReference type="Pfam" id="PF17862">
    <property type="entry name" value="AAA_lid_3"/>
    <property type="match status" value="1"/>
</dbReference>
<dbReference type="GO" id="GO:0005524">
    <property type="term" value="F:ATP binding"/>
    <property type="evidence" value="ECO:0007669"/>
    <property type="project" value="UniProtKB-KW"/>
</dbReference>
<dbReference type="InterPro" id="IPR051701">
    <property type="entry name" value="Mito_OM_Translocase_MSP1"/>
</dbReference>
<dbReference type="InterPro" id="IPR027417">
    <property type="entry name" value="P-loop_NTPase"/>
</dbReference>
<dbReference type="STRING" id="765440.A0A0C3FPC0"/>
<dbReference type="SUPFAM" id="SSF52540">
    <property type="entry name" value="P-loop containing nucleoside triphosphate hydrolases"/>
    <property type="match status" value="1"/>
</dbReference>
<gene>
    <name evidence="4" type="ORF">PILCRDRAFT_328379</name>
</gene>
<sequence>MDGLQSAQKNKDAGVVVVGATNRVRKFIFLWNLYVKLDLQPHDLDDAVLRRLATRMMVDLPGTKERKQILNLFLSNEKLDKDVNLGRIASQTPYCSGSDLKNLCVSAAMASVKDAVGDFNWTSKISPKYNADTTGQTETPAVADGAESKIQTRTITLAHFMHALNEVSASSSEGSHSELRLWHDRFGSKGSLANRNSVKSQTHGFDSWGGG</sequence>
<dbReference type="InterPro" id="IPR041569">
    <property type="entry name" value="AAA_lid_3"/>
</dbReference>
<feature type="domain" description="AAA ATPase AAA+ lid" evidence="3">
    <location>
        <begin position="82"/>
        <end position="114"/>
    </location>
</feature>
<keyword evidence="1" id="KW-0547">Nucleotide-binding</keyword>
<dbReference type="OrthoDB" id="39734at2759"/>
<dbReference type="PANTHER" id="PTHR45644">
    <property type="entry name" value="AAA ATPASE, PUTATIVE (AFU_ORTHOLOGUE AFUA_2G12920)-RELATED-RELATED"/>
    <property type="match status" value="1"/>
</dbReference>
<dbReference type="EMBL" id="KN832983">
    <property type="protein sequence ID" value="KIM85875.1"/>
    <property type="molecule type" value="Genomic_DNA"/>
</dbReference>
<reference evidence="4 5" key="1">
    <citation type="submission" date="2014-04" db="EMBL/GenBank/DDBJ databases">
        <authorList>
            <consortium name="DOE Joint Genome Institute"/>
            <person name="Kuo A."/>
            <person name="Tarkka M."/>
            <person name="Buscot F."/>
            <person name="Kohler A."/>
            <person name="Nagy L.G."/>
            <person name="Floudas D."/>
            <person name="Copeland A."/>
            <person name="Barry K.W."/>
            <person name="Cichocki N."/>
            <person name="Veneault-Fourrey C."/>
            <person name="LaButti K."/>
            <person name="Lindquist E.A."/>
            <person name="Lipzen A."/>
            <person name="Lundell T."/>
            <person name="Morin E."/>
            <person name="Murat C."/>
            <person name="Sun H."/>
            <person name="Tunlid A."/>
            <person name="Henrissat B."/>
            <person name="Grigoriev I.V."/>
            <person name="Hibbett D.S."/>
            <person name="Martin F."/>
            <person name="Nordberg H.P."/>
            <person name="Cantor M.N."/>
            <person name="Hua S.X."/>
        </authorList>
    </citation>
    <scope>NUCLEOTIDE SEQUENCE [LARGE SCALE GENOMIC DNA]</scope>
    <source>
        <strain evidence="4 5">F 1598</strain>
    </source>
</reference>
<keyword evidence="2" id="KW-0067">ATP-binding</keyword>
<dbReference type="PANTHER" id="PTHR45644:SF56">
    <property type="entry name" value="AAA ATPASE, PUTATIVE (AFU_ORTHOLOGUE AFUA_2G12920)-RELATED"/>
    <property type="match status" value="1"/>
</dbReference>
<organism evidence="4 5">
    <name type="scientific">Piloderma croceum (strain F 1598)</name>
    <dbReference type="NCBI Taxonomy" id="765440"/>
    <lineage>
        <taxon>Eukaryota</taxon>
        <taxon>Fungi</taxon>
        <taxon>Dikarya</taxon>
        <taxon>Basidiomycota</taxon>
        <taxon>Agaricomycotina</taxon>
        <taxon>Agaricomycetes</taxon>
        <taxon>Agaricomycetidae</taxon>
        <taxon>Atheliales</taxon>
        <taxon>Atheliaceae</taxon>
        <taxon>Piloderma</taxon>
    </lineage>
</organism>
<reference evidence="5" key="2">
    <citation type="submission" date="2015-01" db="EMBL/GenBank/DDBJ databases">
        <title>Evolutionary Origins and Diversification of the Mycorrhizal Mutualists.</title>
        <authorList>
            <consortium name="DOE Joint Genome Institute"/>
            <consortium name="Mycorrhizal Genomics Consortium"/>
            <person name="Kohler A."/>
            <person name="Kuo A."/>
            <person name="Nagy L.G."/>
            <person name="Floudas D."/>
            <person name="Copeland A."/>
            <person name="Barry K.W."/>
            <person name="Cichocki N."/>
            <person name="Veneault-Fourrey C."/>
            <person name="LaButti K."/>
            <person name="Lindquist E.A."/>
            <person name="Lipzen A."/>
            <person name="Lundell T."/>
            <person name="Morin E."/>
            <person name="Murat C."/>
            <person name="Riley R."/>
            <person name="Ohm R."/>
            <person name="Sun H."/>
            <person name="Tunlid A."/>
            <person name="Henrissat B."/>
            <person name="Grigoriev I.V."/>
            <person name="Hibbett D.S."/>
            <person name="Martin F."/>
        </authorList>
    </citation>
    <scope>NUCLEOTIDE SEQUENCE [LARGE SCALE GENOMIC DNA]</scope>
    <source>
        <strain evidence="5">F 1598</strain>
    </source>
</reference>
<dbReference type="Proteomes" id="UP000054166">
    <property type="component" value="Unassembled WGS sequence"/>
</dbReference>
<dbReference type="InParanoid" id="A0A0C3FPC0"/>
<evidence type="ECO:0000313" key="5">
    <source>
        <dbReference type="Proteomes" id="UP000054166"/>
    </source>
</evidence>
<dbReference type="AlphaFoldDB" id="A0A0C3FPC0"/>
<dbReference type="HOGENOM" id="CLU_1305271_0_0_1"/>